<name>A0A844P0V3_ALIFS</name>
<organism evidence="2 3">
    <name type="scientific">Aliivibrio fischeri</name>
    <name type="common">Vibrio fischeri</name>
    <dbReference type="NCBI Taxonomy" id="668"/>
    <lineage>
        <taxon>Bacteria</taxon>
        <taxon>Pseudomonadati</taxon>
        <taxon>Pseudomonadota</taxon>
        <taxon>Gammaproteobacteria</taxon>
        <taxon>Vibrionales</taxon>
        <taxon>Vibrionaceae</taxon>
        <taxon>Aliivibrio</taxon>
    </lineage>
</organism>
<dbReference type="AlphaFoldDB" id="A0A844P0V3"/>
<gene>
    <name evidence="2" type="ORF">GNP88_07435</name>
</gene>
<feature type="domain" description="Glycosyltransferase 2-like" evidence="1">
    <location>
        <begin position="12"/>
        <end position="134"/>
    </location>
</feature>
<dbReference type="SUPFAM" id="SSF53448">
    <property type="entry name" value="Nucleotide-diphospho-sugar transferases"/>
    <property type="match status" value="1"/>
</dbReference>
<evidence type="ECO:0000259" key="1">
    <source>
        <dbReference type="Pfam" id="PF00535"/>
    </source>
</evidence>
<comment type="caution">
    <text evidence="2">The sequence shown here is derived from an EMBL/GenBank/DDBJ whole genome shotgun (WGS) entry which is preliminary data.</text>
</comment>
<protein>
    <submittedName>
        <fullName evidence="2">Glycosyltransferase</fullName>
    </submittedName>
</protein>
<evidence type="ECO:0000313" key="3">
    <source>
        <dbReference type="Proteomes" id="UP000448038"/>
    </source>
</evidence>
<dbReference type="Pfam" id="PF00535">
    <property type="entry name" value="Glycos_transf_2"/>
    <property type="match status" value="1"/>
</dbReference>
<dbReference type="EMBL" id="WOBN01000011">
    <property type="protein sequence ID" value="MUK49011.1"/>
    <property type="molecule type" value="Genomic_DNA"/>
</dbReference>
<dbReference type="Proteomes" id="UP000448038">
    <property type="component" value="Unassembled WGS sequence"/>
</dbReference>
<evidence type="ECO:0000313" key="2">
    <source>
        <dbReference type="EMBL" id="MUK49011.1"/>
    </source>
</evidence>
<dbReference type="Gene3D" id="3.90.550.10">
    <property type="entry name" value="Spore Coat Polysaccharide Biosynthesis Protein SpsA, Chain A"/>
    <property type="match status" value="1"/>
</dbReference>
<dbReference type="InterPro" id="IPR029044">
    <property type="entry name" value="Nucleotide-diphossugar_trans"/>
</dbReference>
<accession>A0A844P0V3</accession>
<proteinExistence type="predicted"/>
<dbReference type="InterPro" id="IPR001173">
    <property type="entry name" value="Glyco_trans_2-like"/>
</dbReference>
<dbReference type="RefSeq" id="WP_155655626.1">
    <property type="nucleotide sequence ID" value="NZ_WOBN01000011.1"/>
</dbReference>
<dbReference type="GO" id="GO:0016740">
    <property type="term" value="F:transferase activity"/>
    <property type="evidence" value="ECO:0007669"/>
    <property type="project" value="UniProtKB-KW"/>
</dbReference>
<reference evidence="2 3" key="1">
    <citation type="submission" date="2019-11" db="EMBL/GenBank/DDBJ databases">
        <title>Using colonization assays and comparative genomics to discover symbiosis behaviors and factors in Vibrio fischeri.</title>
        <authorList>
            <person name="Bongrand C."/>
            <person name="Moriano-Gutierrez S."/>
            <person name="Arevalo P."/>
            <person name="Mcfall-Ngai M."/>
            <person name="Visick K."/>
            <person name="Polz M.F."/>
            <person name="Ruby E.G."/>
        </authorList>
    </citation>
    <scope>NUCLEOTIDE SEQUENCE [LARGE SCALE GENOMIC DNA]</scope>
    <source>
        <strain evidence="3">emors.4.1</strain>
    </source>
</reference>
<keyword evidence="2" id="KW-0808">Transferase</keyword>
<sequence length="332" mass="39429">MDKIKFTFVSFVYNHEQYIIEHLESIKYLIDNYGDDYIFNIVIGDDGSKDNSVKLISLWLELNGNIFNNVEFIHDGINRGLPVNFERLSSYIETEYFKCLAGDDVFSNVNIFKDYQYLSNYECISAMPLFLIDGIVSEPRSHTFHMLASDIVFKNKPFIERFKKICVSNTPSLIYNLKFLKNKKVVNYVQSFKVTEDLPMWIKASQLYGNIKAKQLNSVHIYYRRTSGSIYLVQNKSFVDDKLRAYSDLLSMEMSFWSRFLLKNRRFCFKYEKFKFSKILNLNYYVYMFSIIKNINVILDNFNAIDTSIDSHQEHYDFLKNKSKVFKRKYLC</sequence>